<keyword evidence="2" id="KW-1185">Reference proteome</keyword>
<dbReference type="Proteomes" id="UP000015100">
    <property type="component" value="Unassembled WGS sequence"/>
</dbReference>
<evidence type="ECO:0000313" key="2">
    <source>
        <dbReference type="Proteomes" id="UP000015100"/>
    </source>
</evidence>
<protein>
    <submittedName>
        <fullName evidence="1">Uncharacterized protein</fullName>
    </submittedName>
</protein>
<gene>
    <name evidence="1" type="ORF">H072_6038</name>
</gene>
<reference evidence="1 2" key="1">
    <citation type="journal article" date="2013" name="PLoS Genet.">
        <title>Genomic mechanisms accounting for the adaptation to parasitism in nematode-trapping fungi.</title>
        <authorList>
            <person name="Meerupati T."/>
            <person name="Andersson K.M."/>
            <person name="Friman E."/>
            <person name="Kumar D."/>
            <person name="Tunlid A."/>
            <person name="Ahren D."/>
        </authorList>
    </citation>
    <scope>NUCLEOTIDE SEQUENCE [LARGE SCALE GENOMIC DNA]</scope>
    <source>
        <strain evidence="1 2">CBS 200.50</strain>
    </source>
</reference>
<name>S8AB06_DACHA</name>
<comment type="caution">
    <text evidence="1">The sequence shown here is derived from an EMBL/GenBank/DDBJ whole genome shotgun (WGS) entry which is preliminary data.</text>
</comment>
<accession>S8AB06</accession>
<dbReference type="OrthoDB" id="5274293at2759"/>
<reference evidence="2" key="2">
    <citation type="submission" date="2013-04" db="EMBL/GenBank/DDBJ databases">
        <title>Genomic mechanisms accounting for the adaptation to parasitism in nematode-trapping fungi.</title>
        <authorList>
            <person name="Ahren D.G."/>
        </authorList>
    </citation>
    <scope>NUCLEOTIDE SEQUENCE [LARGE SCALE GENOMIC DNA]</scope>
    <source>
        <strain evidence="2">CBS 200.50</strain>
    </source>
</reference>
<organism evidence="1 2">
    <name type="scientific">Dactylellina haptotyla (strain CBS 200.50)</name>
    <name type="common">Nematode-trapping fungus</name>
    <name type="synonym">Monacrosporium haptotylum</name>
    <dbReference type="NCBI Taxonomy" id="1284197"/>
    <lineage>
        <taxon>Eukaryota</taxon>
        <taxon>Fungi</taxon>
        <taxon>Dikarya</taxon>
        <taxon>Ascomycota</taxon>
        <taxon>Pezizomycotina</taxon>
        <taxon>Orbiliomycetes</taxon>
        <taxon>Orbiliales</taxon>
        <taxon>Orbiliaceae</taxon>
        <taxon>Dactylellina</taxon>
    </lineage>
</organism>
<evidence type="ECO:0000313" key="1">
    <source>
        <dbReference type="EMBL" id="EPS40145.1"/>
    </source>
</evidence>
<dbReference type="AlphaFoldDB" id="S8AB06"/>
<dbReference type="EMBL" id="AQGS01000434">
    <property type="protein sequence ID" value="EPS40145.1"/>
    <property type="molecule type" value="Genomic_DNA"/>
</dbReference>
<sequence>MPALALVAPTATLATPPPTATFNLTLSKAIEGEAPSFLPIDIQFAYNWDWTKGEGYATVLSLGSNNTVNQQMFPMGIKDKLSFMARQRFDVTIQGQNGTEDVYAYRVLLNMDKATTDNKEAAVMVGTEGDVIITTENWGATGL</sequence>
<proteinExistence type="predicted"/>
<dbReference type="OMA" id="QNTGHAT"/>
<dbReference type="HOGENOM" id="CLU_1875359_0_0_1"/>